<reference evidence="1" key="1">
    <citation type="submission" date="2018-01" db="EMBL/GenBank/DDBJ databases">
        <authorList>
            <person name="Clerissi C."/>
        </authorList>
    </citation>
    <scope>NUCLEOTIDE SEQUENCE</scope>
    <source>
        <strain evidence="1">Cupriavidus taiwanensis STM 8556</strain>
        <plasmid evidence="1">CBM2613_p</plasmid>
    </source>
</reference>
<accession>A0A375FL66</accession>
<dbReference type="AlphaFoldDB" id="A0A375FL66"/>
<gene>
    <name evidence="2" type="ORF">CBM2612_P0471</name>
    <name evidence="1" type="ORF">CBM2613_P60009</name>
</gene>
<evidence type="ECO:0000313" key="3">
    <source>
        <dbReference type="Proteomes" id="UP000256952"/>
    </source>
</evidence>
<geneLocation type="plasmid" evidence="1">
    <name>CBM2613_p</name>
</geneLocation>
<reference evidence="2 3" key="2">
    <citation type="submission" date="2018-01" db="EMBL/GenBank/DDBJ databases">
        <authorList>
            <person name="Gaut B.S."/>
            <person name="Morton B.R."/>
            <person name="Clegg M.T."/>
            <person name="Duvall M.R."/>
        </authorList>
    </citation>
    <scope>NUCLEOTIDE SEQUENCE [LARGE SCALE GENOMIC DNA]</scope>
    <source>
        <strain evidence="2">Cupriavidus taiwanensis STM 8555</strain>
        <plasmid evidence="2">I</plasmid>
        <plasmid evidence="3">Plasmid cbm2613_p</plasmid>
    </source>
</reference>
<geneLocation type="plasmid" evidence="3">
    <name>cbm2613_p</name>
</geneLocation>
<sequence>MQAKTPHPSVLEESITIHISETPPKGVDHLYGPHAAGLSRVNSVPPDSGATVAIVKSAISAANNAYEAVQKATKQATEIAECNFRAAAVAAVATQVNRINPAEVDALLAQTAMALGGAAAHGLPMRTALADKVYARIEEVLGDVVTVGSYSERAIDELIVRAARAIGRNQDEPLTQDPLQAARDRGKHQALAELQRPENLSLRDAATYSGRSDRAINEARLKGQLYALVPPGKQRGLRYPQWQFDAEADRLTAALAPFIEAGASCWVVHNFMQRPLETLGDVRPMDWIADASKPIEPVVLAVVNRYAGEQGAA</sequence>
<name>A0A375FL66_9BURK</name>
<evidence type="ECO:0000313" key="2">
    <source>
        <dbReference type="EMBL" id="SPD49126.1"/>
    </source>
</evidence>
<dbReference type="EMBL" id="LT984809">
    <property type="protein sequence ID" value="SPD49126.1"/>
    <property type="molecule type" value="Genomic_DNA"/>
</dbReference>
<proteinExistence type="predicted"/>
<dbReference type="EMBL" id="LT976981">
    <property type="protein sequence ID" value="SOZ74574.1"/>
    <property type="molecule type" value="Genomic_DNA"/>
</dbReference>
<protein>
    <submittedName>
        <fullName evidence="1">Uncharacterized protein</fullName>
    </submittedName>
</protein>
<geneLocation type="plasmid" evidence="2">
    <name>I</name>
</geneLocation>
<organism evidence="1 3">
    <name type="scientific">Cupriavidus taiwanensis</name>
    <dbReference type="NCBI Taxonomy" id="164546"/>
    <lineage>
        <taxon>Bacteria</taxon>
        <taxon>Pseudomonadati</taxon>
        <taxon>Pseudomonadota</taxon>
        <taxon>Betaproteobacteria</taxon>
        <taxon>Burkholderiales</taxon>
        <taxon>Burkholderiaceae</taxon>
        <taxon>Cupriavidus</taxon>
    </lineage>
</organism>
<keyword evidence="1" id="KW-0614">Plasmid</keyword>
<dbReference type="Proteomes" id="UP000256952">
    <property type="component" value="Plasmid CBM2613_p"/>
</dbReference>
<evidence type="ECO:0000313" key="1">
    <source>
        <dbReference type="EMBL" id="SOZ74574.1"/>
    </source>
</evidence>